<sequence>MDSSVIVNHVPSEIPDTMDVNGGQSPNALSTGINGIGIAADGGSGCCLFASNESDDSLSDSINVSNLKRKYGSESANCSSSEEDGSVSILKSRKLNIPLFVEPIRSVKASEFETPVSPASVKVENLTAPKAPPLSLFPMENLEDDSKDNNPPIKSCRQFWKAGDYEGNCNRDAFSSSVGMDHVRVHPKFLHSNATSHKWALGAFAELLDNSLDEVCNGATYVHIDMLKNERDGSRMLLIGDDGGGMCPDKMRRCMSLGYSSKRNMPNTIGQYGNGFKTSTMRLGGDVLVFSRCRGSDQRGPTQSIGMLSYTFLRDTGKEDIVVPMVDFEFKEDCWSKMMRSKDDWNRNLEIIAQWSPYSIDELFEQFNFVKDQGTRIIIYNLWEDDEGHLELDFDADSHDIQIRGVNRDEKNIKMAQQYPNSRHYLTYRHSLRIYASILYLRLPPGFRIILRGKDVEHHNIVDDLMLTKEITYRPHQLPANAVKKQSDMCVTVTIGFVKDARSHIDVQGFNVYQKNRLIKPFWRIWNPAGSDGRGVLGVLEANFVEPAHDKQGFERTIVLSRLESRLIQIQKDYWTKNCQEVGYAPRRRSVECHNSMDKMNGGPNVRNGINFSSTTTPPPTSSVVLPTTTTKPNVNLEKIVLSPTVKVTIQPGMNPGSTMYTYTSHQPPVPPSTGRVNHAFGQLQPFIRPPTVNSNGTLFANIDTSSLKKGRQELIDLLRPGRLKDPYVSSLMTYLLNEMDKYRCLESKVATLDKQLHEATQKLEEKEKERMLQIDFSSAEIMKKDKEIATLTERLWDATGTINELQRRISQLENSNTLSISKTEANEFAHNMLSTQENNL</sequence>
<evidence type="ECO:0000256" key="7">
    <source>
        <dbReference type="ARBA" id="ARBA00023054"/>
    </source>
</evidence>
<keyword evidence="5" id="KW-0227">DNA damage</keyword>
<evidence type="ECO:0000256" key="2">
    <source>
        <dbReference type="ARBA" id="ARBA00007845"/>
    </source>
</evidence>
<evidence type="ECO:0000256" key="11">
    <source>
        <dbReference type="SAM" id="Coils"/>
    </source>
</evidence>
<evidence type="ECO:0000256" key="8">
    <source>
        <dbReference type="ARBA" id="ARBA00023158"/>
    </source>
</evidence>
<dbReference type="PANTHER" id="PTHR23336">
    <property type="entry name" value="ZINC FINGER CW-TYPE COILED-COIL DOMAIN PROTEIN 3"/>
    <property type="match status" value="1"/>
</dbReference>
<feature type="coiled-coil region" evidence="11">
    <location>
        <begin position="743"/>
        <end position="823"/>
    </location>
</feature>
<dbReference type="PANTHER" id="PTHR23336:SF58">
    <property type="entry name" value="PROTEIN MICRORCHIDIA 4"/>
    <property type="match status" value="1"/>
</dbReference>
<keyword evidence="4" id="KW-0255">Endonuclease</keyword>
<evidence type="ECO:0000256" key="3">
    <source>
        <dbReference type="ARBA" id="ARBA00022722"/>
    </source>
</evidence>
<evidence type="ECO:0000259" key="13">
    <source>
        <dbReference type="Pfam" id="PF17942"/>
    </source>
</evidence>
<keyword evidence="9" id="KW-0234">DNA repair</keyword>
<evidence type="ECO:0000256" key="1">
    <source>
        <dbReference type="ARBA" id="ARBA00004123"/>
    </source>
</evidence>
<proteinExistence type="inferred from homology"/>
<organism evidence="14 15">
    <name type="scientific">Citrullus colocynthis</name>
    <name type="common">colocynth</name>
    <dbReference type="NCBI Taxonomy" id="252529"/>
    <lineage>
        <taxon>Eukaryota</taxon>
        <taxon>Viridiplantae</taxon>
        <taxon>Streptophyta</taxon>
        <taxon>Embryophyta</taxon>
        <taxon>Tracheophyta</taxon>
        <taxon>Spermatophyta</taxon>
        <taxon>Magnoliopsida</taxon>
        <taxon>eudicotyledons</taxon>
        <taxon>Gunneridae</taxon>
        <taxon>Pentapetalae</taxon>
        <taxon>rosids</taxon>
        <taxon>fabids</taxon>
        <taxon>Cucurbitales</taxon>
        <taxon>Cucurbitaceae</taxon>
        <taxon>Benincaseae</taxon>
        <taxon>Citrullus</taxon>
    </lineage>
</organism>
<dbReference type="InterPro" id="IPR036890">
    <property type="entry name" value="HATPase_C_sf"/>
</dbReference>
<dbReference type="EMBL" id="OZ021740">
    <property type="protein sequence ID" value="CAK9324858.1"/>
    <property type="molecule type" value="Genomic_DNA"/>
</dbReference>
<evidence type="ECO:0000256" key="6">
    <source>
        <dbReference type="ARBA" id="ARBA00022853"/>
    </source>
</evidence>
<reference evidence="14 15" key="1">
    <citation type="submission" date="2024-03" db="EMBL/GenBank/DDBJ databases">
        <authorList>
            <person name="Gkanogiannis A."/>
            <person name="Becerra Lopez-Lavalle L."/>
        </authorList>
    </citation>
    <scope>NUCLEOTIDE SEQUENCE [LARGE SCALE GENOMIC DNA]</scope>
</reference>
<evidence type="ECO:0000256" key="9">
    <source>
        <dbReference type="ARBA" id="ARBA00023204"/>
    </source>
</evidence>
<dbReference type="Pfam" id="PF13589">
    <property type="entry name" value="HATPase_c_3"/>
    <property type="match status" value="1"/>
</dbReference>
<keyword evidence="8" id="KW-0943">RNA-mediated gene silencing</keyword>
<keyword evidence="4" id="KW-0378">Hydrolase</keyword>
<protein>
    <recommendedName>
        <fullName evidence="13">Morc S5 domain-containing protein</fullName>
    </recommendedName>
</protein>
<dbReference type="Proteomes" id="UP001642487">
    <property type="component" value="Chromosome 6"/>
</dbReference>
<gene>
    <name evidence="14" type="ORF">CITCOLO1_LOCUS17106</name>
</gene>
<keyword evidence="7 11" id="KW-0175">Coiled coil</keyword>
<dbReference type="Pfam" id="PF17942">
    <property type="entry name" value="Morc6_S5"/>
    <property type="match status" value="1"/>
</dbReference>
<comment type="similarity">
    <text evidence="2">Belongs to the MORC ATPase protein family.</text>
</comment>
<keyword evidence="10" id="KW-0539">Nucleus</keyword>
<comment type="subcellular location">
    <subcellularLocation>
        <location evidence="1">Nucleus</location>
    </subcellularLocation>
</comment>
<evidence type="ECO:0000256" key="4">
    <source>
        <dbReference type="ARBA" id="ARBA00022759"/>
    </source>
</evidence>
<feature type="domain" description="Morc S5" evidence="13">
    <location>
        <begin position="430"/>
        <end position="575"/>
    </location>
</feature>
<evidence type="ECO:0000256" key="5">
    <source>
        <dbReference type="ARBA" id="ARBA00022763"/>
    </source>
</evidence>
<keyword evidence="3" id="KW-0540">Nuclease</keyword>
<dbReference type="InterPro" id="IPR045261">
    <property type="entry name" value="MORC_ATPase"/>
</dbReference>
<accession>A0ABP0YWE6</accession>
<name>A0ABP0YWE6_9ROSI</name>
<evidence type="ECO:0000313" key="14">
    <source>
        <dbReference type="EMBL" id="CAK9324858.1"/>
    </source>
</evidence>
<dbReference type="InterPro" id="IPR041006">
    <property type="entry name" value="Morc_S5"/>
</dbReference>
<dbReference type="SUPFAM" id="SSF55874">
    <property type="entry name" value="ATPase domain of HSP90 chaperone/DNA topoisomerase II/histidine kinase"/>
    <property type="match status" value="1"/>
</dbReference>
<keyword evidence="15" id="KW-1185">Reference proteome</keyword>
<feature type="region of interest" description="Disordered" evidence="12">
    <location>
        <begin position="595"/>
        <end position="629"/>
    </location>
</feature>
<evidence type="ECO:0000256" key="10">
    <source>
        <dbReference type="ARBA" id="ARBA00023242"/>
    </source>
</evidence>
<dbReference type="Gene3D" id="3.30.565.10">
    <property type="entry name" value="Histidine kinase-like ATPase, C-terminal domain"/>
    <property type="match status" value="1"/>
</dbReference>
<evidence type="ECO:0000256" key="12">
    <source>
        <dbReference type="SAM" id="MobiDB-lite"/>
    </source>
</evidence>
<keyword evidence="6" id="KW-0156">Chromatin regulator</keyword>
<evidence type="ECO:0000313" key="15">
    <source>
        <dbReference type="Proteomes" id="UP001642487"/>
    </source>
</evidence>